<dbReference type="GO" id="GO:0005634">
    <property type="term" value="C:nucleus"/>
    <property type="evidence" value="ECO:0007669"/>
    <property type="project" value="UniProtKB-SubCell"/>
</dbReference>
<evidence type="ECO:0000256" key="5">
    <source>
        <dbReference type="ARBA" id="ARBA00023242"/>
    </source>
</evidence>
<keyword evidence="2" id="KW-0805">Transcription regulation</keyword>
<evidence type="ECO:0000256" key="2">
    <source>
        <dbReference type="ARBA" id="ARBA00023015"/>
    </source>
</evidence>
<dbReference type="InterPro" id="IPR044835">
    <property type="entry name" value="ARF_plant"/>
</dbReference>
<organism evidence="7">
    <name type="scientific">Salvia splendens</name>
    <name type="common">Scarlet sage</name>
    <dbReference type="NCBI Taxonomy" id="180675"/>
    <lineage>
        <taxon>Eukaryota</taxon>
        <taxon>Viridiplantae</taxon>
        <taxon>Streptophyta</taxon>
        <taxon>Embryophyta</taxon>
        <taxon>Tracheophyta</taxon>
        <taxon>Spermatophyta</taxon>
        <taxon>Magnoliopsida</taxon>
        <taxon>eudicotyledons</taxon>
        <taxon>Gunneridae</taxon>
        <taxon>Pentapetalae</taxon>
        <taxon>asterids</taxon>
        <taxon>lamiids</taxon>
        <taxon>Lamiales</taxon>
        <taxon>Lamiaceae</taxon>
        <taxon>Nepetoideae</taxon>
        <taxon>Mentheae</taxon>
        <taxon>Salviinae</taxon>
        <taxon>Salvia</taxon>
        <taxon>Salvia subgen. Calosphace</taxon>
        <taxon>core Calosphace</taxon>
    </lineage>
</organism>
<feature type="region of interest" description="Disordered" evidence="6">
    <location>
        <begin position="16"/>
        <end position="94"/>
    </location>
</feature>
<evidence type="ECO:0000256" key="4">
    <source>
        <dbReference type="ARBA" id="ARBA00023163"/>
    </source>
</evidence>
<reference evidence="7" key="2">
    <citation type="submission" date="2020-08" db="EMBL/GenBank/DDBJ databases">
        <title>Plant Genome Project.</title>
        <authorList>
            <person name="Zhang R.-G."/>
        </authorList>
    </citation>
    <scope>NUCLEOTIDE SEQUENCE</scope>
    <source>
        <strain evidence="7">Huo1</strain>
        <tissue evidence="7">Leaf</tissue>
    </source>
</reference>
<dbReference type="EMBL" id="PNBA02000011">
    <property type="protein sequence ID" value="KAG6408185.1"/>
    <property type="molecule type" value="Genomic_DNA"/>
</dbReference>
<keyword evidence="8" id="KW-1185">Reference proteome</keyword>
<feature type="compositionally biased region" description="Basic and acidic residues" evidence="6">
    <location>
        <begin position="37"/>
        <end position="50"/>
    </location>
</feature>
<evidence type="ECO:0000256" key="3">
    <source>
        <dbReference type="ARBA" id="ARBA00023125"/>
    </source>
</evidence>
<dbReference type="GO" id="GO:0006355">
    <property type="term" value="P:regulation of DNA-templated transcription"/>
    <property type="evidence" value="ECO:0007669"/>
    <property type="project" value="InterPro"/>
</dbReference>
<dbReference type="AlphaFoldDB" id="A0A8X8X9L7"/>
<dbReference type="GO" id="GO:0009725">
    <property type="term" value="P:response to hormone"/>
    <property type="evidence" value="ECO:0007669"/>
    <property type="project" value="InterPro"/>
</dbReference>
<dbReference type="InterPro" id="IPR015300">
    <property type="entry name" value="DNA-bd_pseudobarrel_sf"/>
</dbReference>
<evidence type="ECO:0000313" key="8">
    <source>
        <dbReference type="Proteomes" id="UP000298416"/>
    </source>
</evidence>
<dbReference type="Proteomes" id="UP000298416">
    <property type="component" value="Unassembled WGS sequence"/>
</dbReference>
<comment type="subcellular location">
    <subcellularLocation>
        <location evidence="1">Nucleus</location>
    </subcellularLocation>
</comment>
<dbReference type="SUPFAM" id="SSF101936">
    <property type="entry name" value="DNA-binding pseudobarrel domain"/>
    <property type="match status" value="1"/>
</dbReference>
<keyword evidence="3" id="KW-0238">DNA-binding</keyword>
<proteinExistence type="predicted"/>
<protein>
    <submittedName>
        <fullName evidence="7">Uncharacterized protein</fullName>
    </submittedName>
</protein>
<gene>
    <name evidence="7" type="ORF">SASPL_131189</name>
</gene>
<evidence type="ECO:0000313" key="7">
    <source>
        <dbReference type="EMBL" id="KAG6408185.1"/>
    </source>
</evidence>
<keyword evidence="4" id="KW-0804">Transcription</keyword>
<reference evidence="7" key="1">
    <citation type="submission" date="2018-01" db="EMBL/GenBank/DDBJ databases">
        <authorList>
            <person name="Mao J.F."/>
        </authorList>
    </citation>
    <scope>NUCLEOTIDE SEQUENCE</scope>
    <source>
        <strain evidence="7">Huo1</strain>
        <tissue evidence="7">Leaf</tissue>
    </source>
</reference>
<keyword evidence="5" id="KW-0539">Nucleus</keyword>
<accession>A0A8X8X9L7</accession>
<sequence length="137" mass="15516">MQRQWSLRWERAISDDLQQRKGNAMINSSKSKSKLKWARERSMPRSSSDKRIKHVRKSLKGTARDAEDNSNTIQSEPISPDSPIDGTPRPAVQSSCKVFTASDTSTHGGFSVFHKHANECLPPLNTSQQILSFRHRN</sequence>
<dbReference type="PANTHER" id="PTHR31384">
    <property type="entry name" value="AUXIN RESPONSE FACTOR 4-RELATED"/>
    <property type="match status" value="1"/>
</dbReference>
<evidence type="ECO:0000256" key="1">
    <source>
        <dbReference type="ARBA" id="ARBA00004123"/>
    </source>
</evidence>
<comment type="caution">
    <text evidence="7">The sequence shown here is derived from an EMBL/GenBank/DDBJ whole genome shotgun (WGS) entry which is preliminary data.</text>
</comment>
<dbReference type="PANTHER" id="PTHR31384:SF1">
    <property type="entry name" value="AUXIN RESPONSE FACTOR 9"/>
    <property type="match status" value="1"/>
</dbReference>
<dbReference type="Gene3D" id="2.40.330.10">
    <property type="entry name" value="DNA-binding pseudobarrel domain"/>
    <property type="match status" value="1"/>
</dbReference>
<dbReference type="GO" id="GO:0003677">
    <property type="term" value="F:DNA binding"/>
    <property type="evidence" value="ECO:0007669"/>
    <property type="project" value="UniProtKB-KW"/>
</dbReference>
<name>A0A8X8X9L7_SALSN</name>
<evidence type="ECO:0000256" key="6">
    <source>
        <dbReference type="SAM" id="MobiDB-lite"/>
    </source>
</evidence>